<dbReference type="InterPro" id="IPR002421">
    <property type="entry name" value="5-3_exonuclease"/>
</dbReference>
<dbReference type="Gene3D" id="3.40.50.1010">
    <property type="entry name" value="5'-nuclease"/>
    <property type="match status" value="1"/>
</dbReference>
<comment type="function">
    <text evidence="4">5'-3' exonuclease acting preferentially on double-stranded DNA.</text>
</comment>
<dbReference type="EMBL" id="FNDK01000001">
    <property type="protein sequence ID" value="SDH04036.1"/>
    <property type="molecule type" value="Genomic_DNA"/>
</dbReference>
<dbReference type="SMART" id="SM00475">
    <property type="entry name" value="53EXOc"/>
    <property type="match status" value="1"/>
</dbReference>
<evidence type="ECO:0000313" key="7">
    <source>
        <dbReference type="EMBL" id="SDH04036.1"/>
    </source>
</evidence>
<dbReference type="RefSeq" id="WP_091270709.1">
    <property type="nucleotide sequence ID" value="NZ_FNDK01000001.1"/>
</dbReference>
<evidence type="ECO:0000259" key="6">
    <source>
        <dbReference type="SMART" id="SM00475"/>
    </source>
</evidence>
<dbReference type="AlphaFoldDB" id="A0A1G7Z6A6"/>
<evidence type="ECO:0000256" key="3">
    <source>
        <dbReference type="ARBA" id="ARBA00023125"/>
    </source>
</evidence>
<evidence type="ECO:0000256" key="2">
    <source>
        <dbReference type="ARBA" id="ARBA00022801"/>
    </source>
</evidence>
<dbReference type="SUPFAM" id="SSF88723">
    <property type="entry name" value="PIN domain-like"/>
    <property type="match status" value="1"/>
</dbReference>
<keyword evidence="2" id="KW-0378">Hydrolase</keyword>
<dbReference type="GO" id="GO:0017108">
    <property type="term" value="F:5'-flap endonuclease activity"/>
    <property type="evidence" value="ECO:0007669"/>
    <property type="project" value="InterPro"/>
</dbReference>
<keyword evidence="1" id="KW-0540">Nuclease</keyword>
<gene>
    <name evidence="7" type="ORF">SAMN05192534_101414</name>
</gene>
<dbReference type="InterPro" id="IPR020045">
    <property type="entry name" value="DNA_polI_H3TH"/>
</dbReference>
<dbReference type="Pfam" id="PF02739">
    <property type="entry name" value="5_3_exonuc_N"/>
    <property type="match status" value="1"/>
</dbReference>
<accession>A0A1G7Z6A6</accession>
<dbReference type="GO" id="GO:0008409">
    <property type="term" value="F:5'-3' exonuclease activity"/>
    <property type="evidence" value="ECO:0007669"/>
    <property type="project" value="InterPro"/>
</dbReference>
<dbReference type="InterPro" id="IPR008918">
    <property type="entry name" value="HhH2"/>
</dbReference>
<protein>
    <recommendedName>
        <fullName evidence="5">5'-3' exonuclease</fullName>
    </recommendedName>
</protein>
<evidence type="ECO:0000256" key="1">
    <source>
        <dbReference type="ARBA" id="ARBA00022722"/>
    </source>
</evidence>
<dbReference type="InterPro" id="IPR029060">
    <property type="entry name" value="PIN-like_dom_sf"/>
</dbReference>
<dbReference type="Gene3D" id="1.10.150.20">
    <property type="entry name" value="5' to 3' exonuclease, C-terminal subdomain"/>
    <property type="match status" value="1"/>
</dbReference>
<dbReference type="PANTHER" id="PTHR42646">
    <property type="entry name" value="FLAP ENDONUCLEASE XNI"/>
    <property type="match status" value="1"/>
</dbReference>
<dbReference type="SMART" id="SM00279">
    <property type="entry name" value="HhH2"/>
    <property type="match status" value="1"/>
</dbReference>
<reference evidence="7 8" key="1">
    <citation type="submission" date="2016-10" db="EMBL/GenBank/DDBJ databases">
        <authorList>
            <person name="de Groot N.N."/>
        </authorList>
    </citation>
    <scope>NUCLEOTIDE SEQUENCE [LARGE SCALE GENOMIC DNA]</scope>
    <source>
        <strain evidence="7 8">DSM 21632</strain>
    </source>
</reference>
<dbReference type="CDD" id="cd09859">
    <property type="entry name" value="PIN_53EXO"/>
    <property type="match status" value="1"/>
</dbReference>
<dbReference type="GO" id="GO:0003677">
    <property type="term" value="F:DNA binding"/>
    <property type="evidence" value="ECO:0007669"/>
    <property type="project" value="UniProtKB-KW"/>
</dbReference>
<evidence type="ECO:0000256" key="4">
    <source>
        <dbReference type="ARBA" id="ARBA00049957"/>
    </source>
</evidence>
<dbReference type="InterPro" id="IPR038969">
    <property type="entry name" value="FEN"/>
</dbReference>
<evidence type="ECO:0000256" key="5">
    <source>
        <dbReference type="ARBA" id="ARBA00050026"/>
    </source>
</evidence>
<dbReference type="CDD" id="cd09898">
    <property type="entry name" value="H3TH_53EXO"/>
    <property type="match status" value="1"/>
</dbReference>
<dbReference type="OrthoDB" id="9806424at2"/>
<keyword evidence="8" id="KW-1185">Reference proteome</keyword>
<dbReference type="InterPro" id="IPR020046">
    <property type="entry name" value="5-3_exonucl_a-hlix_arch_N"/>
</dbReference>
<dbReference type="Pfam" id="PF01367">
    <property type="entry name" value="5_3_exonuc"/>
    <property type="match status" value="1"/>
</dbReference>
<dbReference type="GO" id="GO:0033567">
    <property type="term" value="P:DNA replication, Okazaki fragment processing"/>
    <property type="evidence" value="ECO:0007669"/>
    <property type="project" value="InterPro"/>
</dbReference>
<dbReference type="PANTHER" id="PTHR42646:SF2">
    <property type="entry name" value="5'-3' EXONUCLEASE FAMILY PROTEIN"/>
    <property type="match status" value="1"/>
</dbReference>
<organism evidence="7 8">
    <name type="scientific">Alteribacillus persepolensis</name>
    <dbReference type="NCBI Taxonomy" id="568899"/>
    <lineage>
        <taxon>Bacteria</taxon>
        <taxon>Bacillati</taxon>
        <taxon>Bacillota</taxon>
        <taxon>Bacilli</taxon>
        <taxon>Bacillales</taxon>
        <taxon>Bacillaceae</taxon>
        <taxon>Alteribacillus</taxon>
    </lineage>
</organism>
<keyword evidence="3" id="KW-0238">DNA-binding</keyword>
<dbReference type="InterPro" id="IPR036279">
    <property type="entry name" value="5-3_exonuclease_C_sf"/>
</dbReference>
<keyword evidence="7" id="KW-0269">Exonuclease</keyword>
<feature type="domain" description="5'-3' exonuclease" evidence="6">
    <location>
        <begin position="4"/>
        <end position="266"/>
    </location>
</feature>
<dbReference type="FunFam" id="1.10.150.20:FF:000003">
    <property type="entry name" value="DNA polymerase I"/>
    <property type="match status" value="1"/>
</dbReference>
<sequence length="287" mass="32443">MTQPKVLLMDGMGLLFRGFFATSVYGNYMYNQQGVPTNGVYGMIKHFLSAIDTFQPTHVMCCWDTSSHTFRTRLYPAYKAKRPEPPEELLPQFAMAKTVMDEAFAVPNIGIEDLEADDCIGTIAKALTPEHDVVILTADQDMLQLIESHIHVALMKKGIGNYEMHTEQTFIEKKGYRPDQVIDMKGLMGDSSDNYPGVKGIGEKTACALLRQYGTVETILQHLDELPKGVKKKIENNLEMLYISRELAKIRLDAPLTYSLSDAMWRWEKERAVNTLKHFGINITLSV</sequence>
<dbReference type="SUPFAM" id="SSF47807">
    <property type="entry name" value="5' to 3' exonuclease, C-terminal subdomain"/>
    <property type="match status" value="1"/>
</dbReference>
<name>A0A1G7Z6A6_9BACI</name>
<dbReference type="STRING" id="568899.SAMN05192534_101414"/>
<evidence type="ECO:0000313" key="8">
    <source>
        <dbReference type="Proteomes" id="UP000199163"/>
    </source>
</evidence>
<proteinExistence type="predicted"/>
<dbReference type="Proteomes" id="UP000199163">
    <property type="component" value="Unassembled WGS sequence"/>
</dbReference>